<reference evidence="2 3" key="1">
    <citation type="journal article" date="2018" name="Mol. Biol. Evol.">
        <title>Broad Genomic Sampling Reveals a Smut Pathogenic Ancestry of the Fungal Clade Ustilaginomycotina.</title>
        <authorList>
            <person name="Kijpornyongpan T."/>
            <person name="Mondo S.J."/>
            <person name="Barry K."/>
            <person name="Sandor L."/>
            <person name="Lee J."/>
            <person name="Lipzen A."/>
            <person name="Pangilinan J."/>
            <person name="LaButti K."/>
            <person name="Hainaut M."/>
            <person name="Henrissat B."/>
            <person name="Grigoriev I.V."/>
            <person name="Spatafora J.W."/>
            <person name="Aime M.C."/>
        </authorList>
    </citation>
    <scope>NUCLEOTIDE SEQUENCE [LARGE SCALE GENOMIC DNA]</scope>
    <source>
        <strain evidence="2 3">MCA 3882</strain>
    </source>
</reference>
<dbReference type="OrthoDB" id="3366002at2759"/>
<feature type="compositionally biased region" description="Polar residues" evidence="1">
    <location>
        <begin position="87"/>
        <end position="96"/>
    </location>
</feature>
<feature type="compositionally biased region" description="Polar residues" evidence="1">
    <location>
        <begin position="67"/>
        <end position="80"/>
    </location>
</feature>
<feature type="region of interest" description="Disordered" evidence="1">
    <location>
        <begin position="213"/>
        <end position="290"/>
    </location>
</feature>
<organism evidence="2 3">
    <name type="scientific">Meira miltonrushii</name>
    <dbReference type="NCBI Taxonomy" id="1280837"/>
    <lineage>
        <taxon>Eukaryota</taxon>
        <taxon>Fungi</taxon>
        <taxon>Dikarya</taxon>
        <taxon>Basidiomycota</taxon>
        <taxon>Ustilaginomycotina</taxon>
        <taxon>Exobasidiomycetes</taxon>
        <taxon>Exobasidiales</taxon>
        <taxon>Brachybasidiaceae</taxon>
        <taxon>Meira</taxon>
    </lineage>
</organism>
<feature type="compositionally biased region" description="Low complexity" evidence="1">
    <location>
        <begin position="566"/>
        <end position="577"/>
    </location>
</feature>
<feature type="region of interest" description="Disordered" evidence="1">
    <location>
        <begin position="414"/>
        <end position="484"/>
    </location>
</feature>
<dbReference type="EMBL" id="KZ819606">
    <property type="protein sequence ID" value="PWN32165.1"/>
    <property type="molecule type" value="Genomic_DNA"/>
</dbReference>
<feature type="compositionally biased region" description="Polar residues" evidence="1">
    <location>
        <begin position="109"/>
        <end position="125"/>
    </location>
</feature>
<feature type="region of interest" description="Disordered" evidence="1">
    <location>
        <begin position="1"/>
        <end position="142"/>
    </location>
</feature>
<name>A0A316V9K2_9BASI</name>
<protein>
    <submittedName>
        <fullName evidence="2">Uncharacterized protein</fullName>
    </submittedName>
</protein>
<sequence length="600" mass="61955">MPSTTQTSPSTGSQTQGNNTTDPTANTQESSKFKRFLKRFGRRPSEEGRESDIQNQTQPGTDGPENGLQNNFDGRKNSSLRSRKGSKTNGTSTQNGKGKRSESMLSGRFFQTSPNAPAIPSSTGGRNAPLTAPLDNTNVGGLANTLTVPGESDAPQLSGVPQHEPLVSADLITPSVAAAAALPISIPSNGDQNYQTGNNSADNAVIRADDHALAHPNGTANDDHANLITANGISNGQGHVLSPQGSYGSSQSRNAPSFDDDESADVSRGRDSVDNRTMDTGKSRASTKPTTLMSMDTRENVQGSNNYTPMAQIAQHRHGEVYPSQNRVGSLRGGESVHNAPSSIQFASAPPMGRTPSGTIVQLPGQDEAPEEMPYAHVPTVSRPHPSNNPHPSGIPADNASVLTLASSTAAASIGGGAASSRGHQSHAAPSFGGARSIGGSLMGERRNSSDTYASLKALPPLSRRGSDSSSRTGMSVAASATGRNSAQAMMGTNAAGGIGFAGPGAPGDRISIHRTPSQKTVATQLSIPLSHSNVALGQQQQQADNASITSHLDPGAAHHLAITPQTSNVQSNTSSNDVRSEGEVLSEPQANELPSITTT</sequence>
<feature type="compositionally biased region" description="Polar residues" evidence="1">
    <location>
        <begin position="228"/>
        <end position="255"/>
    </location>
</feature>
<dbReference type="STRING" id="1280837.A0A316V9K2"/>
<feature type="compositionally biased region" description="Low complexity" evidence="1">
    <location>
        <begin position="1"/>
        <end position="17"/>
    </location>
</feature>
<feature type="compositionally biased region" description="Polar residues" evidence="1">
    <location>
        <begin position="589"/>
        <end position="600"/>
    </location>
</feature>
<dbReference type="GeneID" id="37022350"/>
<dbReference type="InParanoid" id="A0A316V9K2"/>
<accession>A0A316V9K2</accession>
<proteinExistence type="predicted"/>
<dbReference type="RefSeq" id="XP_025352467.1">
    <property type="nucleotide sequence ID" value="XM_025500569.1"/>
</dbReference>
<feature type="compositionally biased region" description="Basic and acidic residues" evidence="1">
    <location>
        <begin position="43"/>
        <end position="52"/>
    </location>
</feature>
<dbReference type="Proteomes" id="UP000245771">
    <property type="component" value="Unassembled WGS sequence"/>
</dbReference>
<evidence type="ECO:0000313" key="2">
    <source>
        <dbReference type="EMBL" id="PWN32165.1"/>
    </source>
</evidence>
<evidence type="ECO:0000313" key="3">
    <source>
        <dbReference type="Proteomes" id="UP000245771"/>
    </source>
</evidence>
<evidence type="ECO:0000256" key="1">
    <source>
        <dbReference type="SAM" id="MobiDB-lite"/>
    </source>
</evidence>
<feature type="region of interest" description="Disordered" evidence="1">
    <location>
        <begin position="377"/>
        <end position="399"/>
    </location>
</feature>
<feature type="compositionally biased region" description="Basic and acidic residues" evidence="1">
    <location>
        <begin position="265"/>
        <end position="282"/>
    </location>
</feature>
<feature type="compositionally biased region" description="Basic residues" evidence="1">
    <location>
        <begin position="33"/>
        <end position="42"/>
    </location>
</feature>
<keyword evidence="3" id="KW-1185">Reference proteome</keyword>
<dbReference type="AlphaFoldDB" id="A0A316V9K2"/>
<feature type="region of interest" description="Disordered" evidence="1">
    <location>
        <begin position="563"/>
        <end position="600"/>
    </location>
</feature>
<feature type="compositionally biased region" description="Polar residues" evidence="1">
    <location>
        <begin position="18"/>
        <end position="30"/>
    </location>
</feature>
<gene>
    <name evidence="2" type="ORF">FA14DRAFT_175011</name>
</gene>